<dbReference type="EMBL" id="JAUOES010000006">
    <property type="protein sequence ID" value="MDT3279939.1"/>
    <property type="molecule type" value="Genomic_DNA"/>
</dbReference>
<dbReference type="SUPFAM" id="SSF159888">
    <property type="entry name" value="YdhG-like"/>
    <property type="match status" value="1"/>
</dbReference>
<organism evidence="2 3">
    <name type="scientific">Shewanella scandinavica</name>
    <dbReference type="NCBI Taxonomy" id="3063538"/>
    <lineage>
        <taxon>Bacteria</taxon>
        <taxon>Pseudomonadati</taxon>
        <taxon>Pseudomonadota</taxon>
        <taxon>Gammaproteobacteria</taxon>
        <taxon>Alteromonadales</taxon>
        <taxon>Shewanellaceae</taxon>
        <taxon>Shewanella</taxon>
    </lineage>
</organism>
<dbReference type="Proteomes" id="UP001249505">
    <property type="component" value="Unassembled WGS sequence"/>
</dbReference>
<reference evidence="2 3" key="1">
    <citation type="submission" date="2023-07" db="EMBL/GenBank/DDBJ databases">
        <title>Novel Shewanella species isolated from Baltic Sea sediments.</title>
        <authorList>
            <person name="Martin-Rodriguez A.J."/>
        </authorList>
    </citation>
    <scope>NUCLEOTIDE SEQUENCE [LARGE SCALE GENOMIC DNA]</scope>
    <source>
        <strain evidence="2 3">SP2S1-2</strain>
    </source>
</reference>
<dbReference type="InterPro" id="IPR014922">
    <property type="entry name" value="YdhG-like"/>
</dbReference>
<name>A0ABU3FX38_9GAMM</name>
<evidence type="ECO:0000259" key="1">
    <source>
        <dbReference type="Pfam" id="PF08818"/>
    </source>
</evidence>
<dbReference type="Pfam" id="PF08818">
    <property type="entry name" value="DUF1801"/>
    <property type="match status" value="1"/>
</dbReference>
<evidence type="ECO:0000313" key="2">
    <source>
        <dbReference type="EMBL" id="MDT3279939.1"/>
    </source>
</evidence>
<gene>
    <name evidence="2" type="ORF">Q4Q50_06470</name>
</gene>
<comment type="caution">
    <text evidence="2">The sequence shown here is derived from an EMBL/GenBank/DDBJ whole genome shotgun (WGS) entry which is preliminary data.</text>
</comment>
<keyword evidence="3" id="KW-1185">Reference proteome</keyword>
<evidence type="ECO:0000313" key="3">
    <source>
        <dbReference type="Proteomes" id="UP001249505"/>
    </source>
</evidence>
<feature type="domain" description="YdhG-like" evidence="1">
    <location>
        <begin position="31"/>
        <end position="126"/>
    </location>
</feature>
<accession>A0ABU3FX38</accession>
<protein>
    <submittedName>
        <fullName evidence="2">DUF1801 domain-containing protein</fullName>
    </submittedName>
</protein>
<proteinExistence type="predicted"/>
<sequence>MENTITQEAMMNEQLEKLLEYIGFMSPSLLEIVQGVRQTVKATAALSSLDITETVKYGGILFSTKSAFGGVFAYKQHVSLEFSLGANFSDPHKVLEGSGKFRRHIKLTSIDEIAAKHVAEYITQALHQADK</sequence>